<protein>
    <submittedName>
        <fullName evidence="2">Uncharacterized protein</fullName>
    </submittedName>
</protein>
<feature type="compositionally biased region" description="Acidic residues" evidence="1">
    <location>
        <begin position="32"/>
        <end position="46"/>
    </location>
</feature>
<organism evidence="2 3">
    <name type="scientific">Helicocarpus griseus UAMH5409</name>
    <dbReference type="NCBI Taxonomy" id="1447875"/>
    <lineage>
        <taxon>Eukaryota</taxon>
        <taxon>Fungi</taxon>
        <taxon>Dikarya</taxon>
        <taxon>Ascomycota</taxon>
        <taxon>Pezizomycotina</taxon>
        <taxon>Eurotiomycetes</taxon>
        <taxon>Eurotiomycetidae</taxon>
        <taxon>Onygenales</taxon>
        <taxon>Ajellomycetaceae</taxon>
        <taxon>Helicocarpus</taxon>
    </lineage>
</organism>
<comment type="caution">
    <text evidence="2">The sequence shown here is derived from an EMBL/GenBank/DDBJ whole genome shotgun (WGS) entry which is preliminary data.</text>
</comment>
<keyword evidence="3" id="KW-1185">Reference proteome</keyword>
<dbReference type="EMBL" id="PDNB01000234">
    <property type="protein sequence ID" value="PGG98012.1"/>
    <property type="molecule type" value="Genomic_DNA"/>
</dbReference>
<gene>
    <name evidence="2" type="ORF">AJ79_09003</name>
</gene>
<dbReference type="Proteomes" id="UP000223968">
    <property type="component" value="Unassembled WGS sequence"/>
</dbReference>
<proteinExistence type="predicted"/>
<feature type="region of interest" description="Disordered" evidence="1">
    <location>
        <begin position="1"/>
        <end position="57"/>
    </location>
</feature>
<evidence type="ECO:0000256" key="1">
    <source>
        <dbReference type="SAM" id="MobiDB-lite"/>
    </source>
</evidence>
<name>A0A2B7WN14_9EURO</name>
<sequence length="106" mass="12007">MQRAAKKEESAKNGESVRTKRVARKLNQADDGSNESEDDDEEEDNNLGETGLRTMTKSMQVAIPSDEVETTSEKDHRKLDFLTCPDFCRKWTNQAQRLRDISIGSS</sequence>
<evidence type="ECO:0000313" key="2">
    <source>
        <dbReference type="EMBL" id="PGG98012.1"/>
    </source>
</evidence>
<evidence type="ECO:0000313" key="3">
    <source>
        <dbReference type="Proteomes" id="UP000223968"/>
    </source>
</evidence>
<feature type="compositionally biased region" description="Basic and acidic residues" evidence="1">
    <location>
        <begin position="1"/>
        <end position="18"/>
    </location>
</feature>
<reference evidence="2 3" key="1">
    <citation type="submission" date="2017-10" db="EMBL/GenBank/DDBJ databases">
        <title>Comparative genomics in systemic dimorphic fungi from Ajellomycetaceae.</title>
        <authorList>
            <person name="Munoz J.F."/>
            <person name="Mcewen J.G."/>
            <person name="Clay O.K."/>
            <person name="Cuomo C.A."/>
        </authorList>
    </citation>
    <scope>NUCLEOTIDE SEQUENCE [LARGE SCALE GENOMIC DNA]</scope>
    <source>
        <strain evidence="2 3">UAMH5409</strain>
    </source>
</reference>
<accession>A0A2B7WN14</accession>
<dbReference type="AlphaFoldDB" id="A0A2B7WN14"/>